<dbReference type="Gene3D" id="3.30.200.20">
    <property type="entry name" value="Phosphorylase Kinase, domain 1"/>
    <property type="match status" value="1"/>
</dbReference>
<feature type="domain" description="Protein kinase" evidence="5">
    <location>
        <begin position="25"/>
        <end position="277"/>
    </location>
</feature>
<comment type="similarity">
    <text evidence="4">Belongs to the protein kinase superfamily.</text>
</comment>
<dbReference type="FunFam" id="1.10.510.10:FF:000041">
    <property type="entry name" value="Ribosomal protein S6 kinase"/>
    <property type="match status" value="1"/>
</dbReference>
<evidence type="ECO:0000313" key="6">
    <source>
        <dbReference type="Ensembl" id="ENSNBRP00000011048.1"/>
    </source>
</evidence>
<protein>
    <submittedName>
        <fullName evidence="6">Ribosomal protein S6 kinase a, polypeptide 3a</fullName>
    </submittedName>
</protein>
<dbReference type="GO" id="GO:0004674">
    <property type="term" value="F:protein serine/threonine kinase activity"/>
    <property type="evidence" value="ECO:0007669"/>
    <property type="project" value="UniProtKB-KW"/>
</dbReference>
<proteinExistence type="inferred from homology"/>
<dbReference type="Bgee" id="ENSNBRG00000008589">
    <property type="expression patterns" value="Expressed in zone of skin and 5 other cell types or tissues"/>
</dbReference>
<dbReference type="Gene3D" id="1.10.510.10">
    <property type="entry name" value="Transferase(Phosphotransferase) domain 1"/>
    <property type="match status" value="1"/>
</dbReference>
<keyword evidence="4" id="KW-0723">Serine/threonine-protein kinase</keyword>
<evidence type="ECO:0000259" key="5">
    <source>
        <dbReference type="PROSITE" id="PS50011"/>
    </source>
</evidence>
<dbReference type="PANTHER" id="PTHR24347">
    <property type="entry name" value="SERINE/THREONINE-PROTEIN KINASE"/>
    <property type="match status" value="1"/>
</dbReference>
<keyword evidence="7" id="KW-1185">Reference proteome</keyword>
<sequence length="338" mass="37691">MTTHICLHFPVQQLHRSTSQFADAYEIKEDIGVGSYSICKRCIHKGTGMEYAVKVNSSSTSRDPTEEVEILLRYGQHPNIITLKDVYDDGRSVFLVTELMKGGELLDKILRQKFFSEREASAVLYTITKTVEYLHVQGVVHRDLKPSNILYVDESGNAESIRICDFGFAKQLRAENGLLMTPCYTANFVAPEVHVCRSYTFCISSPLLCPSSFTPFANGPEDTPEEILARIGSGKFSLSGGYWNSVSTEAKDLVSKMLHVDPHQRLTAGQVLRHPWVTHRDQLPKYTLNRQDAPHLVKGAMAATYSALNRNVPPVLEPVGCSTLAQRRGLKKITSTAL</sequence>
<dbReference type="PROSITE" id="PS50011">
    <property type="entry name" value="PROTEIN_KINASE_DOM"/>
    <property type="match status" value="1"/>
</dbReference>
<dbReference type="PROSITE" id="PS00107">
    <property type="entry name" value="PROTEIN_KINASE_ATP"/>
    <property type="match status" value="1"/>
</dbReference>
<keyword evidence="4" id="KW-0808">Transferase</keyword>
<keyword evidence="2 3" id="KW-0067">ATP-binding</keyword>
<dbReference type="STRING" id="32507.ENSNBRP00000011048"/>
<evidence type="ECO:0000256" key="1">
    <source>
        <dbReference type="ARBA" id="ARBA00022741"/>
    </source>
</evidence>
<dbReference type="InterPro" id="IPR017441">
    <property type="entry name" value="Protein_kinase_ATP_BS"/>
</dbReference>
<organism evidence="6 7">
    <name type="scientific">Neolamprologus brichardi</name>
    <name type="common">Fairy cichlid</name>
    <name type="synonym">Lamprologus brichardi</name>
    <dbReference type="NCBI Taxonomy" id="32507"/>
    <lineage>
        <taxon>Eukaryota</taxon>
        <taxon>Metazoa</taxon>
        <taxon>Chordata</taxon>
        <taxon>Craniata</taxon>
        <taxon>Vertebrata</taxon>
        <taxon>Euteleostomi</taxon>
        <taxon>Actinopterygii</taxon>
        <taxon>Neopterygii</taxon>
        <taxon>Teleostei</taxon>
        <taxon>Neoteleostei</taxon>
        <taxon>Acanthomorphata</taxon>
        <taxon>Ovalentaria</taxon>
        <taxon>Cichlomorphae</taxon>
        <taxon>Cichliformes</taxon>
        <taxon>Cichlidae</taxon>
        <taxon>African cichlids</taxon>
        <taxon>Pseudocrenilabrinae</taxon>
        <taxon>Lamprologini</taxon>
        <taxon>Neolamprologus</taxon>
    </lineage>
</organism>
<dbReference type="OMA" id="IIKKSAC"/>
<dbReference type="SUPFAM" id="SSF56112">
    <property type="entry name" value="Protein kinase-like (PK-like)"/>
    <property type="match status" value="1"/>
</dbReference>
<keyword evidence="1 3" id="KW-0547">Nucleotide-binding</keyword>
<evidence type="ECO:0000256" key="4">
    <source>
        <dbReference type="RuleBase" id="RU000304"/>
    </source>
</evidence>
<dbReference type="InterPro" id="IPR008271">
    <property type="entry name" value="Ser/Thr_kinase_AS"/>
</dbReference>
<reference evidence="6" key="2">
    <citation type="submission" date="2025-09" db="UniProtKB">
        <authorList>
            <consortium name="Ensembl"/>
        </authorList>
    </citation>
    <scope>IDENTIFICATION</scope>
</reference>
<dbReference type="GeneTree" id="ENSGT00940000159370"/>
<accession>A0A3Q4GV24</accession>
<reference evidence="6" key="1">
    <citation type="submission" date="2025-08" db="UniProtKB">
        <authorList>
            <consortium name="Ensembl"/>
        </authorList>
    </citation>
    <scope>IDENTIFICATION</scope>
</reference>
<dbReference type="PROSITE" id="PS00108">
    <property type="entry name" value="PROTEIN_KINASE_ST"/>
    <property type="match status" value="1"/>
</dbReference>
<dbReference type="SMART" id="SM00220">
    <property type="entry name" value="S_TKc"/>
    <property type="match status" value="1"/>
</dbReference>
<dbReference type="Proteomes" id="UP000261580">
    <property type="component" value="Unassembled WGS sequence"/>
</dbReference>
<feature type="binding site" evidence="3">
    <location>
        <position position="54"/>
    </location>
    <ligand>
        <name>ATP</name>
        <dbReference type="ChEBI" id="CHEBI:30616"/>
    </ligand>
</feature>
<evidence type="ECO:0000256" key="3">
    <source>
        <dbReference type="PROSITE-ProRule" id="PRU10141"/>
    </source>
</evidence>
<dbReference type="Ensembl" id="ENSNBRT00000011357.1">
    <property type="protein sequence ID" value="ENSNBRP00000011048.1"/>
    <property type="gene ID" value="ENSNBRG00000008589.1"/>
</dbReference>
<keyword evidence="4" id="KW-0418">Kinase</keyword>
<dbReference type="InterPro" id="IPR000719">
    <property type="entry name" value="Prot_kinase_dom"/>
</dbReference>
<dbReference type="AlphaFoldDB" id="A0A3Q4GV24"/>
<dbReference type="FunFam" id="3.30.200.20:FF:000121">
    <property type="entry name" value="Ribosomal protein S6 kinase"/>
    <property type="match status" value="1"/>
</dbReference>
<evidence type="ECO:0000256" key="2">
    <source>
        <dbReference type="ARBA" id="ARBA00022840"/>
    </source>
</evidence>
<dbReference type="Pfam" id="PF00069">
    <property type="entry name" value="Pkinase"/>
    <property type="match status" value="1"/>
</dbReference>
<evidence type="ECO:0000313" key="7">
    <source>
        <dbReference type="Proteomes" id="UP000261580"/>
    </source>
</evidence>
<dbReference type="InterPro" id="IPR011009">
    <property type="entry name" value="Kinase-like_dom_sf"/>
</dbReference>
<dbReference type="GO" id="GO:0005524">
    <property type="term" value="F:ATP binding"/>
    <property type="evidence" value="ECO:0007669"/>
    <property type="project" value="UniProtKB-UniRule"/>
</dbReference>
<name>A0A3Q4GV24_NEOBR</name>